<accession>A0A4R1SAL0</accession>
<protein>
    <recommendedName>
        <fullName evidence="4">Membrane protein YdfK</fullName>
    </recommendedName>
</protein>
<dbReference type="OrthoDB" id="9797976at2"/>
<keyword evidence="1" id="KW-0472">Membrane</keyword>
<feature type="transmembrane region" description="Helical" evidence="1">
    <location>
        <begin position="169"/>
        <end position="185"/>
    </location>
</feature>
<evidence type="ECO:0000313" key="3">
    <source>
        <dbReference type="Proteomes" id="UP000295008"/>
    </source>
</evidence>
<comment type="caution">
    <text evidence="2">The sequence shown here is derived from an EMBL/GenBank/DDBJ whole genome shotgun (WGS) entry which is preliminary data.</text>
</comment>
<keyword evidence="1" id="KW-0812">Transmembrane</keyword>
<keyword evidence="1" id="KW-1133">Transmembrane helix</keyword>
<dbReference type="PANTHER" id="PTHR36111:SF2">
    <property type="entry name" value="INNER MEMBRANE PROTEIN"/>
    <property type="match status" value="1"/>
</dbReference>
<feature type="transmembrane region" description="Helical" evidence="1">
    <location>
        <begin position="221"/>
        <end position="242"/>
    </location>
</feature>
<dbReference type="PANTHER" id="PTHR36111">
    <property type="entry name" value="INNER MEMBRANE PROTEIN-RELATED"/>
    <property type="match status" value="1"/>
</dbReference>
<dbReference type="EMBL" id="SLUN01000002">
    <property type="protein sequence ID" value="TCL76254.1"/>
    <property type="molecule type" value="Genomic_DNA"/>
</dbReference>
<evidence type="ECO:0000313" key="2">
    <source>
        <dbReference type="EMBL" id="TCL76254.1"/>
    </source>
</evidence>
<reference evidence="2 3" key="1">
    <citation type="submission" date="2019-03" db="EMBL/GenBank/DDBJ databases">
        <title>Genomic Encyclopedia of Type Strains, Phase IV (KMG-IV): sequencing the most valuable type-strain genomes for metagenomic binning, comparative biology and taxonomic classification.</title>
        <authorList>
            <person name="Goeker M."/>
        </authorList>
    </citation>
    <scope>NUCLEOTIDE SEQUENCE [LARGE SCALE GENOMIC DNA]</scope>
    <source>
        <strain evidence="2 3">LX-B</strain>
    </source>
</reference>
<organism evidence="2 3">
    <name type="scientific">Hydrogenispora ethanolica</name>
    <dbReference type="NCBI Taxonomy" id="1082276"/>
    <lineage>
        <taxon>Bacteria</taxon>
        <taxon>Bacillati</taxon>
        <taxon>Bacillota</taxon>
        <taxon>Hydrogenispora</taxon>
    </lineage>
</organism>
<dbReference type="Proteomes" id="UP000295008">
    <property type="component" value="Unassembled WGS sequence"/>
</dbReference>
<dbReference type="RefSeq" id="WP_132012445.1">
    <property type="nucleotide sequence ID" value="NZ_SLUN01000002.1"/>
</dbReference>
<dbReference type="Pfam" id="PF04474">
    <property type="entry name" value="DUF554"/>
    <property type="match status" value="1"/>
</dbReference>
<feature type="transmembrane region" description="Helical" evidence="1">
    <location>
        <begin position="140"/>
        <end position="162"/>
    </location>
</feature>
<evidence type="ECO:0000256" key="1">
    <source>
        <dbReference type="SAM" id="Phobius"/>
    </source>
</evidence>
<dbReference type="InterPro" id="IPR007563">
    <property type="entry name" value="DUF554"/>
</dbReference>
<keyword evidence="3" id="KW-1185">Reference proteome</keyword>
<feature type="transmembrane region" description="Helical" evidence="1">
    <location>
        <begin position="6"/>
        <end position="22"/>
    </location>
</feature>
<gene>
    <name evidence="2" type="ORF">EDC14_10027</name>
</gene>
<proteinExistence type="predicted"/>
<dbReference type="AlphaFoldDB" id="A0A4R1SAL0"/>
<evidence type="ECO:0008006" key="4">
    <source>
        <dbReference type="Google" id="ProtNLM"/>
    </source>
</evidence>
<sequence length="243" mass="25785">MPIGVIVNSLAVLLGGFLGAWLGKKIPERIRTSLPLTFGAASMAMGVAYIVKMNALPPVILALILGTAIGELIKLEKGIEWCGNRARGPIERLFSNNPNVENQKEFMEKLVGIVVLFCASGTGVFGALKEGMSGDHSVLLAKAILDFFTAGIFATALGYIVMTICVPQFIVLMALFLSASLILPISTPTMVADFTACGGMIMLATGLRISGIKSFPIASMLPALVLVMPISYLWSTYVMAVVK</sequence>
<name>A0A4R1SAL0_HYDET</name>
<feature type="transmembrane region" description="Helical" evidence="1">
    <location>
        <begin position="110"/>
        <end position="128"/>
    </location>
</feature>